<organism evidence="2 3">
    <name type="scientific">Cytospora schulzeri</name>
    <dbReference type="NCBI Taxonomy" id="448051"/>
    <lineage>
        <taxon>Eukaryota</taxon>
        <taxon>Fungi</taxon>
        <taxon>Dikarya</taxon>
        <taxon>Ascomycota</taxon>
        <taxon>Pezizomycotina</taxon>
        <taxon>Sordariomycetes</taxon>
        <taxon>Sordariomycetidae</taxon>
        <taxon>Diaporthales</taxon>
        <taxon>Cytosporaceae</taxon>
        <taxon>Cytospora</taxon>
    </lineage>
</organism>
<dbReference type="Proteomes" id="UP000283895">
    <property type="component" value="Unassembled WGS sequence"/>
</dbReference>
<evidence type="ECO:0000256" key="1">
    <source>
        <dbReference type="SAM" id="MobiDB-lite"/>
    </source>
</evidence>
<dbReference type="AlphaFoldDB" id="A0A423WWF1"/>
<dbReference type="SUPFAM" id="SSF47336">
    <property type="entry name" value="ACP-like"/>
    <property type="match status" value="1"/>
</dbReference>
<dbReference type="InterPro" id="IPR036736">
    <property type="entry name" value="ACP-like_sf"/>
</dbReference>
<feature type="region of interest" description="Disordered" evidence="1">
    <location>
        <begin position="53"/>
        <end position="74"/>
    </location>
</feature>
<feature type="compositionally biased region" description="Polar residues" evidence="1">
    <location>
        <begin position="64"/>
        <end position="74"/>
    </location>
</feature>
<evidence type="ECO:0000313" key="3">
    <source>
        <dbReference type="Proteomes" id="UP000283895"/>
    </source>
</evidence>
<protein>
    <submittedName>
        <fullName evidence="2">Uncharacterized protein</fullName>
    </submittedName>
</protein>
<proteinExistence type="predicted"/>
<comment type="caution">
    <text evidence="2">The sequence shown here is derived from an EMBL/GenBank/DDBJ whole genome shotgun (WGS) entry which is preliminary data.</text>
</comment>
<sequence length="74" mass="8026">MDDIIFTDLDADSLIAITVMPTLRNELRPHLPHPLLKNYDTAGVAKQALLMQMQDEAHGDNNLAPPTSVSSAGD</sequence>
<accession>A0A423WWF1</accession>
<evidence type="ECO:0000313" key="2">
    <source>
        <dbReference type="EMBL" id="ROW07816.1"/>
    </source>
</evidence>
<gene>
    <name evidence="2" type="ORF">VMCG_03378</name>
</gene>
<name>A0A423WWF1_9PEZI</name>
<reference evidence="2 3" key="1">
    <citation type="submission" date="2015-09" db="EMBL/GenBank/DDBJ databases">
        <title>Host preference determinants of Valsa canker pathogens revealed by comparative genomics.</title>
        <authorList>
            <person name="Yin Z."/>
            <person name="Huang L."/>
        </authorList>
    </citation>
    <scope>NUCLEOTIDE SEQUENCE [LARGE SCALE GENOMIC DNA]</scope>
    <source>
        <strain evidence="2 3">03-1</strain>
    </source>
</reference>
<dbReference type="EMBL" id="LKEA01000007">
    <property type="protein sequence ID" value="ROW07816.1"/>
    <property type="molecule type" value="Genomic_DNA"/>
</dbReference>
<keyword evidence="3" id="KW-1185">Reference proteome</keyword>